<dbReference type="Proteomes" id="UP001149165">
    <property type="component" value="Unassembled WGS sequence"/>
</dbReference>
<evidence type="ECO:0000256" key="7">
    <source>
        <dbReference type="SAM" id="MobiDB-lite"/>
    </source>
</evidence>
<keyword evidence="4" id="KW-0238">DNA-binding</keyword>
<dbReference type="GO" id="GO:0003677">
    <property type="term" value="F:DNA binding"/>
    <property type="evidence" value="ECO:0007669"/>
    <property type="project" value="UniProtKB-KW"/>
</dbReference>
<evidence type="ECO:0000256" key="2">
    <source>
        <dbReference type="ARBA" id="ARBA00022833"/>
    </source>
</evidence>
<dbReference type="CDD" id="cd12148">
    <property type="entry name" value="fungal_TF_MHR"/>
    <property type="match status" value="1"/>
</dbReference>
<dbReference type="InterPro" id="IPR052073">
    <property type="entry name" value="Amide_Lactam_Regulators"/>
</dbReference>
<sequence>MQQGENTPTPLRRTRVACKSCNAKRVKCDAGEGQPCWHCRMRQINCELIESKRGKYARGRRSVGAQRTSQPPRRTLNTPNEQSSLDSINTDAGNGNERANLPLPDTTQQSSSQEPRNGRGLFDSFDGGPSNLHYVIELNHKSSGGSTEPLLTVHHPLPASIAERPGNEPVQQPQAPLSLQETLLMPAPDILNQLVHTFFHRIHPAYPLFDRESFLQSYYANRASPLVLQTIALLGFTIGSDDLVRAAGFSDRATARKTHYLRAKALYDADYETDRMNLVAVLLLFGFWWAGPEDQKDTCFWVGCASMLAQSLGMHRSYATIIYPNDYQAMLTYDHSYDESTDEMLAEANMTRDRHVSAAFGRPYRIRDEDCDVEPLTEEDLTFDTAYDPGLIPAHEDYNTLYVIEMSKMAVIIGDILTAEYSPRSNLQTNVQATLQPAALEKRLTDWEFALSDQLKITSDNYSGSSFWACMAQFSYQNTIILLFRSKTLESLSPGSTNRDLRARAAADSITRLAEDLLATGAINFGLIHLVPALFSALSVHTFVICRGESIQRQLAENKSRQCMLALSVIAKSWPVRIWISKAFVNLMKRLTGQGPVNVSSRIITSTRELATPTERLQPQGSSSQAAANSLPTSSESSCTCNGALESGGVHADGCSWKAPGEFVHDSMWADYLDNALDVDLLLYHCADPEQYMSFEGANWEPPDQNSTHA</sequence>
<evidence type="ECO:0000313" key="9">
    <source>
        <dbReference type="EMBL" id="KAJ5106927.1"/>
    </source>
</evidence>
<dbReference type="Pfam" id="PF04082">
    <property type="entry name" value="Fungal_trans"/>
    <property type="match status" value="1"/>
</dbReference>
<proteinExistence type="predicted"/>
<keyword evidence="1" id="KW-0479">Metal-binding</keyword>
<keyword evidence="10" id="KW-1185">Reference proteome</keyword>
<dbReference type="Gene3D" id="4.10.240.10">
    <property type="entry name" value="Zn(2)-C6 fungal-type DNA-binding domain"/>
    <property type="match status" value="1"/>
</dbReference>
<protein>
    <recommendedName>
        <fullName evidence="8">Zn(2)-C6 fungal-type domain-containing protein</fullName>
    </recommendedName>
</protein>
<dbReference type="SMART" id="SM00066">
    <property type="entry name" value="GAL4"/>
    <property type="match status" value="1"/>
</dbReference>
<feature type="compositionally biased region" description="Polar residues" evidence="7">
    <location>
        <begin position="105"/>
        <end position="115"/>
    </location>
</feature>
<dbReference type="AlphaFoldDB" id="A0A9W9FWP7"/>
<feature type="region of interest" description="Disordered" evidence="7">
    <location>
        <begin position="613"/>
        <end position="632"/>
    </location>
</feature>
<dbReference type="OrthoDB" id="5121955at2759"/>
<dbReference type="GO" id="GO:0006351">
    <property type="term" value="P:DNA-templated transcription"/>
    <property type="evidence" value="ECO:0007669"/>
    <property type="project" value="InterPro"/>
</dbReference>
<dbReference type="InterPro" id="IPR007219">
    <property type="entry name" value="XnlR_reg_dom"/>
</dbReference>
<keyword evidence="5" id="KW-0804">Transcription</keyword>
<dbReference type="PROSITE" id="PS50048">
    <property type="entry name" value="ZN2_CY6_FUNGAL_2"/>
    <property type="match status" value="1"/>
</dbReference>
<dbReference type="PANTHER" id="PTHR47171:SF1">
    <property type="entry name" value="ZN(II)2CYS6 TRANSCRIPTION FACTOR (EUROFUNG)"/>
    <property type="match status" value="1"/>
</dbReference>
<comment type="caution">
    <text evidence="9">The sequence shown here is derived from an EMBL/GenBank/DDBJ whole genome shotgun (WGS) entry which is preliminary data.</text>
</comment>
<keyword evidence="6" id="KW-0539">Nucleus</keyword>
<gene>
    <name evidence="9" type="ORF">N7456_003602</name>
</gene>
<accession>A0A9W9FWP7</accession>
<reference evidence="9" key="2">
    <citation type="journal article" date="2023" name="IMA Fungus">
        <title>Comparative genomic study of the Penicillium genus elucidates a diverse pangenome and 15 lateral gene transfer events.</title>
        <authorList>
            <person name="Petersen C."/>
            <person name="Sorensen T."/>
            <person name="Nielsen M.R."/>
            <person name="Sondergaard T.E."/>
            <person name="Sorensen J.L."/>
            <person name="Fitzpatrick D.A."/>
            <person name="Frisvad J.C."/>
            <person name="Nielsen K.L."/>
        </authorList>
    </citation>
    <scope>NUCLEOTIDE SEQUENCE</scope>
    <source>
        <strain evidence="9">IBT 30069</strain>
    </source>
</reference>
<evidence type="ECO:0000256" key="1">
    <source>
        <dbReference type="ARBA" id="ARBA00022723"/>
    </source>
</evidence>
<evidence type="ECO:0000259" key="8">
    <source>
        <dbReference type="PROSITE" id="PS50048"/>
    </source>
</evidence>
<dbReference type="InterPro" id="IPR036864">
    <property type="entry name" value="Zn2-C6_fun-type_DNA-bd_sf"/>
</dbReference>
<keyword evidence="2" id="KW-0862">Zinc</keyword>
<evidence type="ECO:0000313" key="10">
    <source>
        <dbReference type="Proteomes" id="UP001149165"/>
    </source>
</evidence>
<dbReference type="InterPro" id="IPR001138">
    <property type="entry name" value="Zn2Cys6_DnaBD"/>
</dbReference>
<organism evidence="9 10">
    <name type="scientific">Penicillium angulare</name>
    <dbReference type="NCBI Taxonomy" id="116970"/>
    <lineage>
        <taxon>Eukaryota</taxon>
        <taxon>Fungi</taxon>
        <taxon>Dikarya</taxon>
        <taxon>Ascomycota</taxon>
        <taxon>Pezizomycotina</taxon>
        <taxon>Eurotiomycetes</taxon>
        <taxon>Eurotiomycetidae</taxon>
        <taxon>Eurotiales</taxon>
        <taxon>Aspergillaceae</taxon>
        <taxon>Penicillium</taxon>
    </lineage>
</organism>
<dbReference type="GO" id="GO:0000981">
    <property type="term" value="F:DNA-binding transcription factor activity, RNA polymerase II-specific"/>
    <property type="evidence" value="ECO:0007669"/>
    <property type="project" value="InterPro"/>
</dbReference>
<evidence type="ECO:0000256" key="6">
    <source>
        <dbReference type="ARBA" id="ARBA00023242"/>
    </source>
</evidence>
<feature type="compositionally biased region" description="Polar residues" evidence="7">
    <location>
        <begin position="65"/>
        <end position="93"/>
    </location>
</feature>
<dbReference type="GO" id="GO:0008270">
    <property type="term" value="F:zinc ion binding"/>
    <property type="evidence" value="ECO:0007669"/>
    <property type="project" value="InterPro"/>
</dbReference>
<keyword evidence="3" id="KW-0805">Transcription regulation</keyword>
<feature type="region of interest" description="Disordered" evidence="7">
    <location>
        <begin position="55"/>
        <end position="124"/>
    </location>
</feature>
<dbReference type="EMBL" id="JAPQKH010000003">
    <property type="protein sequence ID" value="KAJ5106927.1"/>
    <property type="molecule type" value="Genomic_DNA"/>
</dbReference>
<dbReference type="Pfam" id="PF00172">
    <property type="entry name" value="Zn_clus"/>
    <property type="match status" value="1"/>
</dbReference>
<evidence type="ECO:0000256" key="5">
    <source>
        <dbReference type="ARBA" id="ARBA00023163"/>
    </source>
</evidence>
<evidence type="ECO:0000256" key="3">
    <source>
        <dbReference type="ARBA" id="ARBA00023015"/>
    </source>
</evidence>
<name>A0A9W9FWP7_9EURO</name>
<dbReference type="SMART" id="SM00906">
    <property type="entry name" value="Fungal_trans"/>
    <property type="match status" value="1"/>
</dbReference>
<dbReference type="PANTHER" id="PTHR47171">
    <property type="entry name" value="FARA-RELATED"/>
    <property type="match status" value="1"/>
</dbReference>
<reference evidence="9" key="1">
    <citation type="submission" date="2022-11" db="EMBL/GenBank/DDBJ databases">
        <authorList>
            <person name="Petersen C."/>
        </authorList>
    </citation>
    <scope>NUCLEOTIDE SEQUENCE</scope>
    <source>
        <strain evidence="9">IBT 30069</strain>
    </source>
</reference>
<dbReference type="SUPFAM" id="SSF57701">
    <property type="entry name" value="Zn2/Cys6 DNA-binding domain"/>
    <property type="match status" value="1"/>
</dbReference>
<evidence type="ECO:0000256" key="4">
    <source>
        <dbReference type="ARBA" id="ARBA00023125"/>
    </source>
</evidence>
<feature type="domain" description="Zn(2)-C6 fungal-type" evidence="8">
    <location>
        <begin position="17"/>
        <end position="48"/>
    </location>
</feature>